<dbReference type="GO" id="GO:0005737">
    <property type="term" value="C:cytoplasm"/>
    <property type="evidence" value="ECO:0007669"/>
    <property type="project" value="TreeGrafter"/>
</dbReference>
<dbReference type="InterPro" id="IPR030381">
    <property type="entry name" value="G_DYNAMIN_dom"/>
</dbReference>
<evidence type="ECO:0000313" key="2">
    <source>
        <dbReference type="EMBL" id="PNG99285.1"/>
    </source>
</evidence>
<dbReference type="PANTHER" id="PTHR11566:SF169">
    <property type="entry name" value="DYNAMIN-LIKE PROTEIN C"/>
    <property type="match status" value="1"/>
</dbReference>
<proteinExistence type="predicted"/>
<keyword evidence="3" id="KW-1185">Reference proteome</keyword>
<dbReference type="PROSITE" id="PS51718">
    <property type="entry name" value="G_DYNAMIN_2"/>
    <property type="match status" value="1"/>
</dbReference>
<dbReference type="SUPFAM" id="SSF52540">
    <property type="entry name" value="P-loop containing nucleoside triphosphate hydrolases"/>
    <property type="match status" value="1"/>
</dbReference>
<evidence type="ECO:0000313" key="3">
    <source>
        <dbReference type="Proteomes" id="UP000236333"/>
    </source>
</evidence>
<dbReference type="Pfam" id="PF00350">
    <property type="entry name" value="Dynamin_N"/>
    <property type="match status" value="1"/>
</dbReference>
<dbReference type="Proteomes" id="UP000236333">
    <property type="component" value="Unassembled WGS sequence"/>
</dbReference>
<dbReference type="InterPro" id="IPR045063">
    <property type="entry name" value="Dynamin_N"/>
</dbReference>
<dbReference type="AlphaFoldDB" id="A0A2J7ZG80"/>
<name>A0A2J7ZG80_9CHLO</name>
<gene>
    <name evidence="2" type="ORF">TSOC_014939</name>
</gene>
<dbReference type="GO" id="GO:0003924">
    <property type="term" value="F:GTPase activity"/>
    <property type="evidence" value="ECO:0007669"/>
    <property type="project" value="TreeGrafter"/>
</dbReference>
<dbReference type="InterPro" id="IPR022812">
    <property type="entry name" value="Dynamin"/>
</dbReference>
<dbReference type="Gene3D" id="3.40.50.300">
    <property type="entry name" value="P-loop containing nucleotide triphosphate hydrolases"/>
    <property type="match status" value="1"/>
</dbReference>
<dbReference type="EMBL" id="PGGS01003419">
    <property type="protein sequence ID" value="PNG99285.1"/>
    <property type="molecule type" value="Genomic_DNA"/>
</dbReference>
<reference evidence="2 3" key="1">
    <citation type="journal article" date="2017" name="Mol. Biol. Evol.">
        <title>The 4-celled Tetrabaena socialis nuclear genome reveals the essential components for genetic control of cell number at the origin of multicellularity in the volvocine lineage.</title>
        <authorList>
            <person name="Featherston J."/>
            <person name="Arakaki Y."/>
            <person name="Hanschen E.R."/>
            <person name="Ferris P.J."/>
            <person name="Michod R.E."/>
            <person name="Olson B.J.S.C."/>
            <person name="Nozaki H."/>
            <person name="Durand P.M."/>
        </authorList>
    </citation>
    <scope>NUCLEOTIDE SEQUENCE [LARGE SCALE GENOMIC DNA]</scope>
    <source>
        <strain evidence="2 3">NIES-571</strain>
    </source>
</reference>
<dbReference type="InterPro" id="IPR027417">
    <property type="entry name" value="P-loop_NTPase"/>
</dbReference>
<dbReference type="OrthoDB" id="5061070at2759"/>
<dbReference type="GO" id="GO:0008017">
    <property type="term" value="F:microtubule binding"/>
    <property type="evidence" value="ECO:0007669"/>
    <property type="project" value="TreeGrafter"/>
</dbReference>
<dbReference type="GO" id="GO:0016020">
    <property type="term" value="C:membrane"/>
    <property type="evidence" value="ECO:0007669"/>
    <property type="project" value="TreeGrafter"/>
</dbReference>
<protein>
    <submittedName>
        <fullName evidence="2">Dynamin-related protein 5A</fullName>
    </submittedName>
</protein>
<dbReference type="GO" id="GO:0005874">
    <property type="term" value="C:microtubule"/>
    <property type="evidence" value="ECO:0007669"/>
    <property type="project" value="TreeGrafter"/>
</dbReference>
<sequence length="171" mass="19585">LPVRYAFCPNLTIVDTPGFILKAKSGEADNTPDEIMSMVKAQASPPHRMILFLQQSSVEWASSLWLRVVQEVDPYFQRTVIVASKFDNRLKEFGERWEVDKYLSATGYLPPNVRPFFVALPKDRVIQSSAEWRRSMQEVDAGVFKHLREGIKGGFDEERFASRVGFSNLKK</sequence>
<organism evidence="2 3">
    <name type="scientific">Tetrabaena socialis</name>
    <dbReference type="NCBI Taxonomy" id="47790"/>
    <lineage>
        <taxon>Eukaryota</taxon>
        <taxon>Viridiplantae</taxon>
        <taxon>Chlorophyta</taxon>
        <taxon>core chlorophytes</taxon>
        <taxon>Chlorophyceae</taxon>
        <taxon>CS clade</taxon>
        <taxon>Chlamydomonadales</taxon>
        <taxon>Tetrabaenaceae</taxon>
        <taxon>Tetrabaena</taxon>
    </lineage>
</organism>
<accession>A0A2J7ZG80</accession>
<dbReference type="PANTHER" id="PTHR11566">
    <property type="entry name" value="DYNAMIN"/>
    <property type="match status" value="1"/>
</dbReference>
<evidence type="ECO:0000259" key="1">
    <source>
        <dbReference type="PROSITE" id="PS51718"/>
    </source>
</evidence>
<feature type="domain" description="Dynamin-type G" evidence="1">
    <location>
        <begin position="1"/>
        <end position="171"/>
    </location>
</feature>
<comment type="caution">
    <text evidence="2">The sequence shown here is derived from an EMBL/GenBank/DDBJ whole genome shotgun (WGS) entry which is preliminary data.</text>
</comment>
<feature type="non-terminal residue" evidence="2">
    <location>
        <position position="1"/>
    </location>
</feature>
<dbReference type="GO" id="GO:0005525">
    <property type="term" value="F:GTP binding"/>
    <property type="evidence" value="ECO:0007669"/>
    <property type="project" value="InterPro"/>
</dbReference>